<dbReference type="EnsemblPlants" id="Pp3c18_12970V3.1">
    <property type="protein sequence ID" value="Pp3c18_12970V3.1"/>
    <property type="gene ID" value="Pp3c18_12970"/>
</dbReference>
<dbReference type="Gene3D" id="1.20.140.40">
    <property type="entry name" value="Invertase/pectin methylesterase inhibitor family protein"/>
    <property type="match status" value="1"/>
</dbReference>
<reference evidence="5 7" key="2">
    <citation type="journal article" date="2018" name="Plant J.">
        <title>The Physcomitrella patens chromosome-scale assembly reveals moss genome structure and evolution.</title>
        <authorList>
            <person name="Lang D."/>
            <person name="Ullrich K.K."/>
            <person name="Murat F."/>
            <person name="Fuchs J."/>
            <person name="Jenkins J."/>
            <person name="Haas F.B."/>
            <person name="Piednoel M."/>
            <person name="Gundlach H."/>
            <person name="Van Bel M."/>
            <person name="Meyberg R."/>
            <person name="Vives C."/>
            <person name="Morata J."/>
            <person name="Symeonidi A."/>
            <person name="Hiss M."/>
            <person name="Muchero W."/>
            <person name="Kamisugi Y."/>
            <person name="Saleh O."/>
            <person name="Blanc G."/>
            <person name="Decker E.L."/>
            <person name="van Gessel N."/>
            <person name="Grimwood J."/>
            <person name="Hayes R.D."/>
            <person name="Graham S.W."/>
            <person name="Gunter L.E."/>
            <person name="McDaniel S.F."/>
            <person name="Hoernstein S.N.W."/>
            <person name="Larsson A."/>
            <person name="Li F.W."/>
            <person name="Perroud P.F."/>
            <person name="Phillips J."/>
            <person name="Ranjan P."/>
            <person name="Rokshar D.S."/>
            <person name="Rothfels C.J."/>
            <person name="Schneider L."/>
            <person name="Shu S."/>
            <person name="Stevenson D.W."/>
            <person name="Thummler F."/>
            <person name="Tillich M."/>
            <person name="Villarreal Aguilar J.C."/>
            <person name="Widiez T."/>
            <person name="Wong G.K."/>
            <person name="Wymore A."/>
            <person name="Zhang Y."/>
            <person name="Zimmer A.D."/>
            <person name="Quatrano R.S."/>
            <person name="Mayer K.F.X."/>
            <person name="Goodstein D."/>
            <person name="Casacuberta J.M."/>
            <person name="Vandepoele K."/>
            <person name="Reski R."/>
            <person name="Cuming A.C."/>
            <person name="Tuskan G.A."/>
            <person name="Maumus F."/>
            <person name="Salse J."/>
            <person name="Schmutz J."/>
            <person name="Rensing S.A."/>
        </authorList>
    </citation>
    <scope>NUCLEOTIDE SEQUENCE [LARGE SCALE GENOMIC DNA]</scope>
    <source>
        <strain evidence="6 7">cv. Gransden 2004</strain>
    </source>
</reference>
<dbReference type="PANTHER" id="PTHR31080">
    <property type="entry name" value="PECTINESTERASE INHIBITOR-LIKE"/>
    <property type="match status" value="1"/>
</dbReference>
<dbReference type="GeneID" id="112294938"/>
<dbReference type="EnsemblPlants" id="Pp3c18_12970V3.2">
    <property type="protein sequence ID" value="Pp3c18_12970V3.2"/>
    <property type="gene ID" value="Pp3c18_12970"/>
</dbReference>
<dbReference type="NCBIfam" id="TIGR01614">
    <property type="entry name" value="PME_inhib"/>
    <property type="match status" value="1"/>
</dbReference>
<dbReference type="InterPro" id="IPR006501">
    <property type="entry name" value="Pectinesterase_inhib_dom"/>
</dbReference>
<dbReference type="SMR" id="A0A2K1J0W7"/>
<feature type="compositionally biased region" description="Pro residues" evidence="2">
    <location>
        <begin position="125"/>
        <end position="141"/>
    </location>
</feature>
<evidence type="ECO:0000313" key="5">
    <source>
        <dbReference type="EMBL" id="PNR35163.1"/>
    </source>
</evidence>
<feature type="transmembrane region" description="Helical" evidence="3">
    <location>
        <begin position="45"/>
        <end position="66"/>
    </location>
</feature>
<sequence>MMRLEDSRGAGLLSSSTQYASLETSLQMSEFDVPMSRRSKGRSRCYAVSFCIVLIAVAAIVSGTIVGGKKNAQDTSSDSSPIRHEHGKISPAPSPIEDSGYGDGWASSPPAPTIEASSDPVSSPKQPPSPSSQPSPSPSPSPSRQSPSPSISAPPPAFGPSTHQTPYDQVRYETICNKTIDPTVCLTVFASNPNSKKVDLQQWTLMSMEAASHAMNESLILAQGLAPVNPDNAALQQCIEVFSEALDLVNISMHIIAGMDAQAPGTAGTDALSSMSAAMTNQDTCQEGIDDLGPFPGSDKITGDQAKHVNKLLSIALTFVNELTGAGEDPNNHHRRLLQIKSSLRRTILSRQGLS</sequence>
<name>A0A2K1J0W7_PHYPA</name>
<dbReference type="SMART" id="SM00856">
    <property type="entry name" value="PMEI"/>
    <property type="match status" value="1"/>
</dbReference>
<keyword evidence="1" id="KW-0732">Signal</keyword>
<dbReference type="SUPFAM" id="SSF101148">
    <property type="entry name" value="Plant invertase/pectin methylesterase inhibitor"/>
    <property type="match status" value="1"/>
</dbReference>
<keyword evidence="7" id="KW-1185">Reference proteome</keyword>
<dbReference type="EnsemblPlants" id="Pp3c18_12970V3.3">
    <property type="protein sequence ID" value="Pp3c18_12970V3.3"/>
    <property type="gene ID" value="Pp3c18_12970"/>
</dbReference>
<dbReference type="EMBL" id="ABEU02000018">
    <property type="protein sequence ID" value="PNR35163.1"/>
    <property type="molecule type" value="Genomic_DNA"/>
</dbReference>
<gene>
    <name evidence="6" type="primary">LOC112294938</name>
    <name evidence="5" type="ORF">PHYPA_023062</name>
</gene>
<evidence type="ECO:0000313" key="7">
    <source>
        <dbReference type="Proteomes" id="UP000006727"/>
    </source>
</evidence>
<protein>
    <recommendedName>
        <fullName evidence="4">Pectinesterase inhibitor domain-containing protein</fullName>
    </recommendedName>
</protein>
<evidence type="ECO:0000259" key="4">
    <source>
        <dbReference type="SMART" id="SM00856"/>
    </source>
</evidence>
<keyword evidence="3" id="KW-0812">Transmembrane</keyword>
<proteinExistence type="predicted"/>
<evidence type="ECO:0000256" key="2">
    <source>
        <dbReference type="SAM" id="MobiDB-lite"/>
    </source>
</evidence>
<dbReference type="GO" id="GO:0009827">
    <property type="term" value="P:plant-type cell wall modification"/>
    <property type="evidence" value="ECO:0000318"/>
    <property type="project" value="GO_Central"/>
</dbReference>
<dbReference type="Gramene" id="Pp3c18_12970V3.2">
    <property type="protein sequence ID" value="Pp3c18_12970V3.2"/>
    <property type="gene ID" value="Pp3c18_12970"/>
</dbReference>
<feature type="region of interest" description="Disordered" evidence="2">
    <location>
        <begin position="68"/>
        <end position="165"/>
    </location>
</feature>
<reference evidence="6" key="3">
    <citation type="submission" date="2020-12" db="UniProtKB">
        <authorList>
            <consortium name="EnsemblPlants"/>
        </authorList>
    </citation>
    <scope>IDENTIFICATION</scope>
</reference>
<dbReference type="Gramene" id="Pp3c18_12970V3.3">
    <property type="protein sequence ID" value="Pp3c18_12970V3.3"/>
    <property type="gene ID" value="Pp3c18_12970"/>
</dbReference>
<keyword evidence="3" id="KW-0472">Membrane</keyword>
<dbReference type="OrthoDB" id="1430376at2759"/>
<dbReference type="PaxDb" id="3218-PP1S3_533V6.1"/>
<dbReference type="AlphaFoldDB" id="A0A2K1J0W7"/>
<evidence type="ECO:0000256" key="1">
    <source>
        <dbReference type="ARBA" id="ARBA00022729"/>
    </source>
</evidence>
<dbReference type="Proteomes" id="UP000006727">
    <property type="component" value="Chromosome 18"/>
</dbReference>
<dbReference type="InterPro" id="IPR035513">
    <property type="entry name" value="Invertase/methylesterase_inhib"/>
</dbReference>
<reference evidence="5 7" key="1">
    <citation type="journal article" date="2008" name="Science">
        <title>The Physcomitrella genome reveals evolutionary insights into the conquest of land by plants.</title>
        <authorList>
            <person name="Rensing S."/>
            <person name="Lang D."/>
            <person name="Zimmer A."/>
            <person name="Terry A."/>
            <person name="Salamov A."/>
            <person name="Shapiro H."/>
            <person name="Nishiyama T."/>
            <person name="Perroud P.-F."/>
            <person name="Lindquist E."/>
            <person name="Kamisugi Y."/>
            <person name="Tanahashi T."/>
            <person name="Sakakibara K."/>
            <person name="Fujita T."/>
            <person name="Oishi K."/>
            <person name="Shin-I T."/>
            <person name="Kuroki Y."/>
            <person name="Toyoda A."/>
            <person name="Suzuki Y."/>
            <person name="Hashimoto A."/>
            <person name="Yamaguchi K."/>
            <person name="Sugano A."/>
            <person name="Kohara Y."/>
            <person name="Fujiyama A."/>
            <person name="Anterola A."/>
            <person name="Aoki S."/>
            <person name="Ashton N."/>
            <person name="Barbazuk W.B."/>
            <person name="Barker E."/>
            <person name="Bennetzen J."/>
            <person name="Bezanilla M."/>
            <person name="Blankenship R."/>
            <person name="Cho S.H."/>
            <person name="Dutcher S."/>
            <person name="Estelle M."/>
            <person name="Fawcett J.A."/>
            <person name="Gundlach H."/>
            <person name="Hanada K."/>
            <person name="Heyl A."/>
            <person name="Hicks K.A."/>
            <person name="Hugh J."/>
            <person name="Lohr M."/>
            <person name="Mayer K."/>
            <person name="Melkozernov A."/>
            <person name="Murata T."/>
            <person name="Nelson D."/>
            <person name="Pils B."/>
            <person name="Prigge M."/>
            <person name="Reiss B."/>
            <person name="Renner T."/>
            <person name="Rombauts S."/>
            <person name="Rushton P."/>
            <person name="Sanderfoot A."/>
            <person name="Schween G."/>
            <person name="Shiu S.-H."/>
            <person name="Stueber K."/>
            <person name="Theodoulou F.L."/>
            <person name="Tu H."/>
            <person name="Van de Peer Y."/>
            <person name="Verrier P.J."/>
            <person name="Waters E."/>
            <person name="Wood A."/>
            <person name="Yang L."/>
            <person name="Cove D."/>
            <person name="Cuming A."/>
            <person name="Hasebe M."/>
            <person name="Lucas S."/>
            <person name="Mishler D.B."/>
            <person name="Reski R."/>
            <person name="Grigoriev I."/>
            <person name="Quatrano R.S."/>
            <person name="Boore J.L."/>
        </authorList>
    </citation>
    <scope>NUCLEOTIDE SEQUENCE [LARGE SCALE GENOMIC DNA]</scope>
    <source>
        <strain evidence="6 7">cv. Gransden 2004</strain>
    </source>
</reference>
<organism evidence="5">
    <name type="scientific">Physcomitrium patens</name>
    <name type="common">Spreading-leaved earth moss</name>
    <name type="synonym">Physcomitrella patens</name>
    <dbReference type="NCBI Taxonomy" id="3218"/>
    <lineage>
        <taxon>Eukaryota</taxon>
        <taxon>Viridiplantae</taxon>
        <taxon>Streptophyta</taxon>
        <taxon>Embryophyta</taxon>
        <taxon>Bryophyta</taxon>
        <taxon>Bryophytina</taxon>
        <taxon>Bryopsida</taxon>
        <taxon>Funariidae</taxon>
        <taxon>Funariales</taxon>
        <taxon>Funariaceae</taxon>
        <taxon>Physcomitrium</taxon>
    </lineage>
</organism>
<dbReference type="OMA" id="EAASHAM"/>
<feature type="domain" description="Pectinesterase inhibitor" evidence="4">
    <location>
        <begin position="167"/>
        <end position="319"/>
    </location>
</feature>
<dbReference type="Pfam" id="PF04043">
    <property type="entry name" value="PMEI"/>
    <property type="match status" value="1"/>
</dbReference>
<dbReference type="Gramene" id="Pp3c18_12970V3.1">
    <property type="protein sequence ID" value="Pp3c18_12970V3.1"/>
    <property type="gene ID" value="Pp3c18_12970"/>
</dbReference>
<dbReference type="RefSeq" id="XP_024401720.1">
    <property type="nucleotide sequence ID" value="XM_024545952.2"/>
</dbReference>
<feature type="compositionally biased region" description="Low complexity" evidence="2">
    <location>
        <begin position="142"/>
        <end position="151"/>
    </location>
</feature>
<evidence type="ECO:0000313" key="6">
    <source>
        <dbReference type="EnsemblPlants" id="Pp3c18_12970V3.1"/>
    </source>
</evidence>
<evidence type="ECO:0000256" key="3">
    <source>
        <dbReference type="SAM" id="Phobius"/>
    </source>
</evidence>
<dbReference type="InterPro" id="IPR051955">
    <property type="entry name" value="PME_Inhibitor"/>
</dbReference>
<dbReference type="GO" id="GO:0009505">
    <property type="term" value="C:plant-type cell wall"/>
    <property type="evidence" value="ECO:0000318"/>
    <property type="project" value="GO_Central"/>
</dbReference>
<accession>A0A2K1J0W7</accession>
<dbReference type="CDD" id="cd15798">
    <property type="entry name" value="PMEI-like_3"/>
    <property type="match status" value="1"/>
</dbReference>
<dbReference type="PANTHER" id="PTHR31080:SF296">
    <property type="entry name" value="OS05G0360900 PROTEIN"/>
    <property type="match status" value="1"/>
</dbReference>
<dbReference type="GO" id="GO:0004857">
    <property type="term" value="F:enzyme inhibitor activity"/>
    <property type="evidence" value="ECO:0007669"/>
    <property type="project" value="InterPro"/>
</dbReference>
<dbReference type="RefSeq" id="XP_024401719.1">
    <property type="nucleotide sequence ID" value="XM_024545951.2"/>
</dbReference>
<keyword evidence="3" id="KW-1133">Transmembrane helix</keyword>